<protein>
    <submittedName>
        <fullName evidence="2">Uncharacterized protein</fullName>
    </submittedName>
</protein>
<dbReference type="HOGENOM" id="CLU_891685_0_0_1"/>
<reference evidence="2 3" key="1">
    <citation type="journal article" date="2012" name="BMC Genomics">
        <title>Comparative genomics of the white-rot fungi, Phanerochaete carnosa and P. chrysosporium, to elucidate the genetic basis of the distinct wood types they colonize.</title>
        <authorList>
            <person name="Suzuki H."/>
            <person name="MacDonald J."/>
            <person name="Syed K."/>
            <person name="Salamov A."/>
            <person name="Hori C."/>
            <person name="Aerts A."/>
            <person name="Henrissat B."/>
            <person name="Wiebenga A."/>
            <person name="vanKuyk P.A."/>
            <person name="Barry K."/>
            <person name="Lindquist E."/>
            <person name="LaButti K."/>
            <person name="Lapidus A."/>
            <person name="Lucas S."/>
            <person name="Coutinho P."/>
            <person name="Gong Y."/>
            <person name="Samejima M."/>
            <person name="Mahadevan R."/>
            <person name="Abou-Zaid M."/>
            <person name="de Vries R.P."/>
            <person name="Igarashi K."/>
            <person name="Yadav J.S."/>
            <person name="Grigoriev I.V."/>
            <person name="Master E.R."/>
        </authorList>
    </citation>
    <scope>NUCLEOTIDE SEQUENCE [LARGE SCALE GENOMIC DNA]</scope>
    <source>
        <strain evidence="2 3">HHB-10118-sp</strain>
    </source>
</reference>
<gene>
    <name evidence="2" type="ORF">PHACADRAFT_200891</name>
</gene>
<name>K5VFT9_PHACS</name>
<evidence type="ECO:0000256" key="1">
    <source>
        <dbReference type="SAM" id="MobiDB-lite"/>
    </source>
</evidence>
<evidence type="ECO:0000313" key="3">
    <source>
        <dbReference type="Proteomes" id="UP000008370"/>
    </source>
</evidence>
<feature type="region of interest" description="Disordered" evidence="1">
    <location>
        <begin position="1"/>
        <end position="42"/>
    </location>
</feature>
<feature type="compositionally biased region" description="Pro residues" evidence="1">
    <location>
        <begin position="1"/>
        <end position="11"/>
    </location>
</feature>
<accession>K5VFT9</accession>
<proteinExistence type="predicted"/>
<keyword evidence="3" id="KW-1185">Reference proteome</keyword>
<dbReference type="RefSeq" id="XP_007401237.1">
    <property type="nucleotide sequence ID" value="XM_007401175.1"/>
</dbReference>
<dbReference type="GeneID" id="18911542"/>
<dbReference type="KEGG" id="pco:PHACADRAFT_200891"/>
<dbReference type="Proteomes" id="UP000008370">
    <property type="component" value="Unassembled WGS sequence"/>
</dbReference>
<dbReference type="AlphaFoldDB" id="K5VFT9"/>
<organism evidence="2 3">
    <name type="scientific">Phanerochaete carnosa (strain HHB-10118-sp)</name>
    <name type="common">White-rot fungus</name>
    <name type="synonym">Peniophora carnosa</name>
    <dbReference type="NCBI Taxonomy" id="650164"/>
    <lineage>
        <taxon>Eukaryota</taxon>
        <taxon>Fungi</taxon>
        <taxon>Dikarya</taxon>
        <taxon>Basidiomycota</taxon>
        <taxon>Agaricomycotina</taxon>
        <taxon>Agaricomycetes</taxon>
        <taxon>Polyporales</taxon>
        <taxon>Phanerochaetaceae</taxon>
        <taxon>Phanerochaete</taxon>
    </lineage>
</organism>
<evidence type="ECO:0000313" key="2">
    <source>
        <dbReference type="EMBL" id="EKM50043.1"/>
    </source>
</evidence>
<dbReference type="EMBL" id="JH930479">
    <property type="protein sequence ID" value="EKM50043.1"/>
    <property type="molecule type" value="Genomic_DNA"/>
</dbReference>
<dbReference type="InParanoid" id="K5VFT9"/>
<feature type="region of interest" description="Disordered" evidence="1">
    <location>
        <begin position="97"/>
        <end position="126"/>
    </location>
</feature>
<sequence>MSYSISPPPQTPSIASAPEDNGGGVGSGVVTPSTARRKPHRISQPLKCERCGYILHVFPKEDASTKLASHHRSVRCQKAARARINKLVRAGAETAKLAPFTPPKTGSLRDVADDNDEDEDVGTQRLHPKDAPQPCYQCGADIEPTEARYHVGRHILRALLGVNEKLRTEVNPASACGFCGRSGTCKLILPDEALQAPPDAQDVMLIFSCKRACMSSHDQVKRYTSKNCSTNVPVACAFCLDSYDAVVEGAVHWKFSIFHHIQTVHPEYWDHVAQRVVNIPETFVPFISVSQRELREVAPDAPLPYPGPVTSK</sequence>
<dbReference type="OrthoDB" id="2798025at2759"/>